<evidence type="ECO:0008006" key="4">
    <source>
        <dbReference type="Google" id="ProtNLM"/>
    </source>
</evidence>
<protein>
    <recommendedName>
        <fullName evidence="4">Lysozyme inhibitor LprI N-terminal domain-containing protein</fullName>
    </recommendedName>
</protein>
<accession>A0A0C1MNR3</accession>
<feature type="chain" id="PRO_5002136067" description="Lysozyme inhibitor LprI N-terminal domain-containing protein" evidence="1">
    <location>
        <begin position="22"/>
        <end position="137"/>
    </location>
</feature>
<evidence type="ECO:0000256" key="1">
    <source>
        <dbReference type="SAM" id="SignalP"/>
    </source>
</evidence>
<dbReference type="OrthoDB" id="5769744at2"/>
<reference evidence="2 3" key="1">
    <citation type="submission" date="2014-12" db="EMBL/GenBank/DDBJ databases">
        <title>Draft Genome Sequence of Pseudoalteromonas luteoviolacea HI1.</title>
        <authorList>
            <person name="Asahina A.Y."/>
            <person name="Hadfield M.G."/>
        </authorList>
    </citation>
    <scope>NUCLEOTIDE SEQUENCE [LARGE SCALE GENOMIC DNA]</scope>
    <source>
        <strain evidence="2 3">HI1</strain>
    </source>
</reference>
<gene>
    <name evidence="2" type="ORF">JF50_02170</name>
</gene>
<proteinExistence type="predicted"/>
<evidence type="ECO:0000313" key="2">
    <source>
        <dbReference type="EMBL" id="KID58694.1"/>
    </source>
</evidence>
<name>A0A0C1MNR3_9GAMM</name>
<keyword evidence="1" id="KW-0732">Signal</keyword>
<dbReference type="RefSeq" id="WP_039607863.1">
    <property type="nucleotide sequence ID" value="NZ_JWIC01000003.1"/>
</dbReference>
<sequence length="137" mass="16232">MTKTIKFVLFLVITFSFEALARTETLKDCSHLESDHPQKAKKYLMCLDSNIELLERNRQTWITKLIMDTEELEKNTGNTQLMPIIQRGILNQSRYMDDACKWRYLKELPNSTRAAKVFKRCKISFLQLHIKELQTNF</sequence>
<organism evidence="2 3">
    <name type="scientific">Pseudoalteromonas luteoviolacea</name>
    <dbReference type="NCBI Taxonomy" id="43657"/>
    <lineage>
        <taxon>Bacteria</taxon>
        <taxon>Pseudomonadati</taxon>
        <taxon>Pseudomonadota</taxon>
        <taxon>Gammaproteobacteria</taxon>
        <taxon>Alteromonadales</taxon>
        <taxon>Pseudoalteromonadaceae</taxon>
        <taxon>Pseudoalteromonas</taxon>
    </lineage>
</organism>
<feature type="signal peptide" evidence="1">
    <location>
        <begin position="1"/>
        <end position="21"/>
    </location>
</feature>
<comment type="caution">
    <text evidence="2">The sequence shown here is derived from an EMBL/GenBank/DDBJ whole genome shotgun (WGS) entry which is preliminary data.</text>
</comment>
<dbReference type="Proteomes" id="UP000031327">
    <property type="component" value="Unassembled WGS sequence"/>
</dbReference>
<dbReference type="AlphaFoldDB" id="A0A0C1MNR3"/>
<evidence type="ECO:0000313" key="3">
    <source>
        <dbReference type="Proteomes" id="UP000031327"/>
    </source>
</evidence>
<dbReference type="EMBL" id="JWIC01000003">
    <property type="protein sequence ID" value="KID58694.1"/>
    <property type="molecule type" value="Genomic_DNA"/>
</dbReference>